<proteinExistence type="predicted"/>
<evidence type="ECO:0000313" key="3">
    <source>
        <dbReference type="Proteomes" id="UP000574390"/>
    </source>
</evidence>
<feature type="transmembrane region" description="Helical" evidence="1">
    <location>
        <begin position="575"/>
        <end position="594"/>
    </location>
</feature>
<reference evidence="2 3" key="1">
    <citation type="submission" date="2020-04" db="EMBL/GenBank/DDBJ databases">
        <title>Perkinsus olseni comparative genomics.</title>
        <authorList>
            <person name="Bogema D.R."/>
        </authorList>
    </citation>
    <scope>NUCLEOTIDE SEQUENCE [LARGE SCALE GENOMIC DNA]</scope>
    <source>
        <strain evidence="2">ATCC PRA-205</strain>
    </source>
</reference>
<name>A0A7J6RF73_PEROL</name>
<keyword evidence="1" id="KW-1133">Transmembrane helix</keyword>
<feature type="transmembrane region" description="Helical" evidence="1">
    <location>
        <begin position="267"/>
        <end position="288"/>
    </location>
</feature>
<evidence type="ECO:0000256" key="1">
    <source>
        <dbReference type="SAM" id="Phobius"/>
    </source>
</evidence>
<sequence length="669" mass="73235">MMAPLSQPSLSPQGCLALMAAEGLFLLVLQFDTKHFSDFAARKMCHSLSGLMMLFLPPQYLLCRLYVYAVVIVGLVMTWQLVPALPKWRFGDFGDIGITVYLVIVGFWFYSEYPVAVLAPIFFADPSGAVIGKWASRNLPKYNPTWVGKKTVIGSLAVFVVTFLTLYRPLAFMPRLLTSLATMLVEGFGGKFDNLYIALLRIMEHFETACEVGAPLGNPSSRNSSGACAVALYGVRDAVIRLCDLVDDSFYPIITSIVMEVPTIPEIQLPITTCLAIMAIEGLFLLMLQFDEKHISLFAARKLCHAGSGFAMLFLTPHLFVNRLYIYGVVVLSLAMTWSLIPGIPNWRFGAYEDPGITIYLLVVGFWYFMELPIAVLAPVFFADPAGAVVGKWASANIPGFNPPWIGKKTVLGSAAVFAVAFVSLHTPTSLLPRLLVSLVIAVAEALGSSFSTKAMMTTVSLVPDVDLPVPVGVFLMALEGVFLLVLQFDKQHISNFAARKLCHAGTGLLMLCLNSKYILNRLFIYALVVVSLTMTWELTPKLPNWRFGIYGDVGITIYLLVVGFWYYMQLPVVVLAPVFFADPAGAVVGRWATRNIPEFNPPWVGSKTVLGSAAVLIIAFFTLHSPVGLLSRVLVAVIVAMVEAIGGKYDNLCITAVVLTAWWALTDA</sequence>
<feature type="transmembrane region" description="Helical" evidence="1">
    <location>
        <begin position="650"/>
        <end position="666"/>
    </location>
</feature>
<feature type="transmembrane region" description="Helical" evidence="1">
    <location>
        <begin position="147"/>
        <end position="167"/>
    </location>
</feature>
<organism evidence="2 3">
    <name type="scientific">Perkinsus olseni</name>
    <name type="common">Perkinsus atlanticus</name>
    <dbReference type="NCBI Taxonomy" id="32597"/>
    <lineage>
        <taxon>Eukaryota</taxon>
        <taxon>Sar</taxon>
        <taxon>Alveolata</taxon>
        <taxon>Perkinsozoa</taxon>
        <taxon>Perkinsea</taxon>
        <taxon>Perkinsida</taxon>
        <taxon>Perkinsidae</taxon>
        <taxon>Perkinsus</taxon>
    </lineage>
</organism>
<feature type="transmembrane region" description="Helical" evidence="1">
    <location>
        <begin position="549"/>
        <end position="568"/>
    </location>
</feature>
<accession>A0A7J6RF73</accession>
<feature type="transmembrane region" description="Helical" evidence="1">
    <location>
        <begin position="614"/>
        <end position="643"/>
    </location>
</feature>
<feature type="transmembrane region" description="Helical" evidence="1">
    <location>
        <begin position="405"/>
        <end position="424"/>
    </location>
</feature>
<protein>
    <submittedName>
        <fullName evidence="2">Uncharacterized protein</fullName>
    </submittedName>
</protein>
<keyword evidence="1" id="KW-0472">Membrane</keyword>
<feature type="transmembrane region" description="Helical" evidence="1">
    <location>
        <begin position="468"/>
        <end position="487"/>
    </location>
</feature>
<evidence type="ECO:0000313" key="2">
    <source>
        <dbReference type="EMBL" id="KAF4719107.1"/>
    </source>
</evidence>
<keyword evidence="1" id="KW-0812">Transmembrane</keyword>
<feature type="transmembrane region" description="Helical" evidence="1">
    <location>
        <begin position="359"/>
        <end position="382"/>
    </location>
</feature>
<dbReference type="Proteomes" id="UP000574390">
    <property type="component" value="Unassembled WGS sequence"/>
</dbReference>
<comment type="caution">
    <text evidence="2">The sequence shown here is derived from an EMBL/GenBank/DDBJ whole genome shotgun (WGS) entry which is preliminary data.</text>
</comment>
<dbReference type="EMBL" id="JABANM010022727">
    <property type="protein sequence ID" value="KAF4719107.1"/>
    <property type="molecule type" value="Genomic_DNA"/>
</dbReference>
<feature type="transmembrane region" description="Helical" evidence="1">
    <location>
        <begin position="300"/>
        <end position="320"/>
    </location>
</feature>
<feature type="transmembrane region" description="Helical" evidence="1">
    <location>
        <begin position="326"/>
        <end position="347"/>
    </location>
</feature>
<gene>
    <name evidence="2" type="ORF">FOZ62_011650</name>
</gene>
<feature type="transmembrane region" description="Helical" evidence="1">
    <location>
        <begin position="519"/>
        <end position="537"/>
    </location>
</feature>
<dbReference type="AlphaFoldDB" id="A0A7J6RF73"/>
<feature type="transmembrane region" description="Helical" evidence="1">
    <location>
        <begin position="59"/>
        <end position="81"/>
    </location>
</feature>
<feature type="transmembrane region" description="Helical" evidence="1">
    <location>
        <begin position="93"/>
        <end position="110"/>
    </location>
</feature>
<feature type="transmembrane region" description="Helical" evidence="1">
    <location>
        <begin position="431"/>
        <end position="448"/>
    </location>
</feature>